<dbReference type="CDD" id="cd00882">
    <property type="entry name" value="Ras_like_GTPase"/>
    <property type="match status" value="1"/>
</dbReference>
<evidence type="ECO:0000256" key="1">
    <source>
        <dbReference type="PROSITE-ProRule" id="PRU00339"/>
    </source>
</evidence>
<dbReference type="Proteomes" id="UP001597318">
    <property type="component" value="Unassembled WGS sequence"/>
</dbReference>
<dbReference type="SUPFAM" id="SSF52540">
    <property type="entry name" value="P-loop containing nucleoside triphosphate hydrolases"/>
    <property type="match status" value="1"/>
</dbReference>
<gene>
    <name evidence="2" type="ORF">ACFSKK_06770</name>
</gene>
<feature type="repeat" description="TPR" evidence="1">
    <location>
        <begin position="113"/>
        <end position="146"/>
    </location>
</feature>
<dbReference type="SUPFAM" id="SSF48452">
    <property type="entry name" value="TPR-like"/>
    <property type="match status" value="1"/>
</dbReference>
<sequence>MTREDQLIEKSFYETFLSDGDNRRPSRILGQAYFEEQNREESFDLSYIRFAQGEIYFHDLDYEAAIFKWENIKNELEPWAKMNIADAYSQLGLLSAAEDMYNSIETNEDTLKSEVALKLFFLYKERGKIDHAYETIKKAVLLDPDYPNVTRVARDFYEENEDDENAVKLAVDELIRTEKEEWFSVITSYVKAGNTKSFSPDFFADALLTIHDVNKQSFISFTHALWNSYRNEESYLQWINTINELFMIVQHEEEFEWNSIVQLYEKTFIELTDGRYFLQDLQVVIPNLLSCWLKLSTRENGLTPAATVLAWNEIFPGHIIQDSIYRAEAVIFEVENNQSGLQQALQLFKTVKKWAEGHSLAVDYKAVWWLEELLNSNIKQHFLLAGFEGSGKTTFIHSLLGEKPYKGTTASMVVYHDDDELSISQITSTGHRFLENQREMLEEMEEASLFQVKQPCIFLHENQCAIIDTPSLNGSFRNEFFDTLLLADGVFFVLDGADPLSDEEYNVLCQMKKFAPDIKVHFILNKVDLIASDANTQATINDIKRKVVNIYPEADILPYSSLHPFSQQSSKLNMFVNTHYPFDMKEKPNKRTANVLTLIRHVLTDLLHKREEMEKGFIYSIQWNEDILGRLKGLSLKLTDLQHEKVETIIAAYRTLLKESKTELMETIPRLLKESSEYIKEDSDFKQIHLNLNEKMNEKIQSYIDETLLPTVYHQLDTWVSASHDEFLESQSFLVEMSETFNDIYQEKKLSLQCDFALLDDWRRDLDRMTGRIQFEKENIMLKKKPAQLILKGAGRLLGTMNQSNNMLYNQYKKYVENETYEEVTASIANKLFLPFELFEKGLSQDVSSFFQGAIQEVKDTIAETETIIQNGKESLDNMRSNPEVFYDPLKLFEINLLQQEFSLQAKKDYSRTG</sequence>
<dbReference type="PANTHER" id="PTHR43681">
    <property type="entry name" value="TRANSMEMBRANE GTPASE FZO"/>
    <property type="match status" value="1"/>
</dbReference>
<keyword evidence="3" id="KW-1185">Reference proteome</keyword>
<dbReference type="PANTHER" id="PTHR43681:SF1">
    <property type="entry name" value="SARCALUMENIN"/>
    <property type="match status" value="1"/>
</dbReference>
<evidence type="ECO:0000313" key="3">
    <source>
        <dbReference type="Proteomes" id="UP001597318"/>
    </source>
</evidence>
<dbReference type="Gene3D" id="1.25.40.10">
    <property type="entry name" value="Tetratricopeptide repeat domain"/>
    <property type="match status" value="1"/>
</dbReference>
<organism evidence="2 3">
    <name type="scientific">Metabacillus endolithicus</name>
    <dbReference type="NCBI Taxonomy" id="1535204"/>
    <lineage>
        <taxon>Bacteria</taxon>
        <taxon>Bacillati</taxon>
        <taxon>Bacillota</taxon>
        <taxon>Bacilli</taxon>
        <taxon>Bacillales</taxon>
        <taxon>Bacillaceae</taxon>
        <taxon>Metabacillus</taxon>
    </lineage>
</organism>
<evidence type="ECO:0000313" key="2">
    <source>
        <dbReference type="EMBL" id="MFD2213395.1"/>
    </source>
</evidence>
<proteinExistence type="predicted"/>
<comment type="caution">
    <text evidence="2">The sequence shown here is derived from an EMBL/GenBank/DDBJ whole genome shotgun (WGS) entry which is preliminary data.</text>
</comment>
<name>A0ABW5BV95_9BACI</name>
<dbReference type="RefSeq" id="WP_379050723.1">
    <property type="nucleotide sequence ID" value="NZ_JBHUIK010000001.1"/>
</dbReference>
<dbReference type="PROSITE" id="PS50005">
    <property type="entry name" value="TPR"/>
    <property type="match status" value="1"/>
</dbReference>
<accession>A0ABW5BV95</accession>
<keyword evidence="1" id="KW-0802">TPR repeat</keyword>
<protein>
    <submittedName>
        <fullName evidence="2">GTPase domain-containing protein</fullName>
    </submittedName>
</protein>
<dbReference type="InterPro" id="IPR011990">
    <property type="entry name" value="TPR-like_helical_dom_sf"/>
</dbReference>
<dbReference type="EMBL" id="JBHUIK010000001">
    <property type="protein sequence ID" value="MFD2213395.1"/>
    <property type="molecule type" value="Genomic_DNA"/>
</dbReference>
<dbReference type="Gene3D" id="3.40.50.300">
    <property type="entry name" value="P-loop containing nucleotide triphosphate hydrolases"/>
    <property type="match status" value="1"/>
</dbReference>
<dbReference type="InterPro" id="IPR027417">
    <property type="entry name" value="P-loop_NTPase"/>
</dbReference>
<dbReference type="InterPro" id="IPR019734">
    <property type="entry name" value="TPR_rpt"/>
</dbReference>
<dbReference type="InterPro" id="IPR051943">
    <property type="entry name" value="TRAFAC_Dynamin-like_GTPase"/>
</dbReference>
<reference evidence="3" key="1">
    <citation type="journal article" date="2019" name="Int. J. Syst. Evol. Microbiol.">
        <title>The Global Catalogue of Microorganisms (GCM) 10K type strain sequencing project: providing services to taxonomists for standard genome sequencing and annotation.</title>
        <authorList>
            <consortium name="The Broad Institute Genomics Platform"/>
            <consortium name="The Broad Institute Genome Sequencing Center for Infectious Disease"/>
            <person name="Wu L."/>
            <person name="Ma J."/>
        </authorList>
    </citation>
    <scope>NUCLEOTIDE SEQUENCE [LARGE SCALE GENOMIC DNA]</scope>
    <source>
        <strain evidence="3">CGMCC 1.15474</strain>
    </source>
</reference>